<feature type="compositionally biased region" description="Basic and acidic residues" evidence="1">
    <location>
        <begin position="690"/>
        <end position="714"/>
    </location>
</feature>
<gene>
    <name evidence="2" type="ORF">EZS28_017881</name>
</gene>
<organism evidence="2 3">
    <name type="scientific">Streblomastix strix</name>
    <dbReference type="NCBI Taxonomy" id="222440"/>
    <lineage>
        <taxon>Eukaryota</taxon>
        <taxon>Metamonada</taxon>
        <taxon>Preaxostyla</taxon>
        <taxon>Oxymonadida</taxon>
        <taxon>Streblomastigidae</taxon>
        <taxon>Streblomastix</taxon>
    </lineage>
</organism>
<evidence type="ECO:0000256" key="1">
    <source>
        <dbReference type="SAM" id="MobiDB-lite"/>
    </source>
</evidence>
<feature type="region of interest" description="Disordered" evidence="1">
    <location>
        <begin position="452"/>
        <end position="512"/>
    </location>
</feature>
<feature type="compositionally biased region" description="Polar residues" evidence="1">
    <location>
        <begin position="488"/>
        <end position="504"/>
    </location>
</feature>
<comment type="caution">
    <text evidence="2">The sequence shown here is derived from an EMBL/GenBank/DDBJ whole genome shotgun (WGS) entry which is preliminary data.</text>
</comment>
<sequence>MSSSRNMQSTFISDPSNDLIEQAIQQPGVVQVVRRHHSRKRHHTRRSTSPQFSPNDINEENDRNFEGNIEEYSPDGPNLIPPSFSRRGASFSQSVHPSLTQQNIEQFDQPISNHFLSQSMRDLKNVRNSPHSNAQNNNQSQFQDISYENRQGPLVERLSSPNRGSHVSRQLVRARDISSPNDPIYEKTLYHSKSRRRYKSTKRTFSPTGNDEYIPGHIEPIQQSDVELQYHIDGEQDDADDFLQPDQHKLYNQQQTREFHSQLDPQIINQMNKPQLSPQIRSPSPTIPSIKKGNLFINDGIPDQRNPVYTDINMSNIIDPYNNADNNGISQQEQYHRDQHIERQIKNYRQRIDDLEEEQDQQQNEYDRIQQQEYEQEQEQLKRQRQMQIKRQMDKQKQNSIQLDREYVRQRERAIQRQRQLEQQQLEQENLLLGQQQQQQIQEFDQIIEEEVEEEEQNERRDYIRRNGFNGTEEEEEEYVQGERKTRSFQSPSNINTRSSIFSLNQPQINQKQQIQQYNRERERQIEQEQERIEQEIEQKERIEREMQQQEDERQLQLQKEKYRLELQKKQLEAEKQHQLQLQKEKLEQDRIDIQVRERELIEKEKEQERQQKQKEQERKEKERQKEQIKKEREEKKKELEQEQKKMNEKYEQERLLEQRRRQSPIRTSPTRLVYNKDINQRKRLQLNGKKMEEGKQQEKKLVKKNKEMVRLKD</sequence>
<feature type="region of interest" description="Disordered" evidence="1">
    <location>
        <begin position="374"/>
        <end position="405"/>
    </location>
</feature>
<dbReference type="Proteomes" id="UP000324800">
    <property type="component" value="Unassembled WGS sequence"/>
</dbReference>
<dbReference type="AlphaFoldDB" id="A0A5J4VVV3"/>
<reference evidence="2 3" key="1">
    <citation type="submission" date="2019-03" db="EMBL/GenBank/DDBJ databases">
        <title>Single cell metagenomics reveals metabolic interactions within the superorganism composed of flagellate Streblomastix strix and complex community of Bacteroidetes bacteria on its surface.</title>
        <authorList>
            <person name="Treitli S.C."/>
            <person name="Kolisko M."/>
            <person name="Husnik F."/>
            <person name="Keeling P."/>
            <person name="Hampl V."/>
        </authorList>
    </citation>
    <scope>NUCLEOTIDE SEQUENCE [LARGE SCALE GENOMIC DNA]</scope>
    <source>
        <strain evidence="2">ST1C</strain>
    </source>
</reference>
<evidence type="ECO:0000313" key="3">
    <source>
        <dbReference type="Proteomes" id="UP000324800"/>
    </source>
</evidence>
<feature type="compositionally biased region" description="Basic and acidic residues" evidence="1">
    <location>
        <begin position="603"/>
        <end position="661"/>
    </location>
</feature>
<feature type="region of interest" description="Disordered" evidence="1">
    <location>
        <begin position="603"/>
        <end position="714"/>
    </location>
</feature>
<feature type="compositionally biased region" description="Basic residues" evidence="1">
    <location>
        <begin position="33"/>
        <end position="46"/>
    </location>
</feature>
<protein>
    <submittedName>
        <fullName evidence="2">Uncharacterized protein</fullName>
    </submittedName>
</protein>
<name>A0A5J4VVV3_9EUKA</name>
<accession>A0A5J4VVV3</accession>
<feature type="region of interest" description="Disordered" evidence="1">
    <location>
        <begin position="33"/>
        <end position="98"/>
    </location>
</feature>
<proteinExistence type="predicted"/>
<feature type="region of interest" description="Disordered" evidence="1">
    <location>
        <begin position="193"/>
        <end position="215"/>
    </location>
</feature>
<feature type="compositionally biased region" description="Basic and acidic residues" evidence="1">
    <location>
        <begin position="391"/>
        <end position="405"/>
    </location>
</feature>
<feature type="compositionally biased region" description="Basic residues" evidence="1">
    <location>
        <begin position="193"/>
        <end position="202"/>
    </location>
</feature>
<evidence type="ECO:0000313" key="2">
    <source>
        <dbReference type="EMBL" id="KAA6386590.1"/>
    </source>
</evidence>
<dbReference type="EMBL" id="SNRW01004735">
    <property type="protein sequence ID" value="KAA6386590.1"/>
    <property type="molecule type" value="Genomic_DNA"/>
</dbReference>